<dbReference type="InterPro" id="IPR034154">
    <property type="entry name" value="TOPRIM_DnaG/twinkle"/>
</dbReference>
<name>Q116Y9_TRIEI</name>
<dbReference type="KEGG" id="ter:Tery_1066"/>
<accession>Q116Y9</accession>
<dbReference type="InterPro" id="IPR049996">
    <property type="entry name" value="Slr7037-like"/>
</dbReference>
<protein>
    <recommendedName>
        <fullName evidence="1">DUF3854 domain-containing protein</fullName>
    </recommendedName>
</protein>
<dbReference type="SUPFAM" id="SSF52540">
    <property type="entry name" value="P-loop containing nucleoside triphosphate hydrolases"/>
    <property type="match status" value="1"/>
</dbReference>
<dbReference type="eggNOG" id="COG1763">
    <property type="taxonomic scope" value="Bacteria"/>
</dbReference>
<dbReference type="PANTHER" id="PTHR34985">
    <property type="entry name" value="SLR0554 PROTEIN"/>
    <property type="match status" value="1"/>
</dbReference>
<feature type="domain" description="DUF3854" evidence="1">
    <location>
        <begin position="155"/>
        <end position="283"/>
    </location>
</feature>
<dbReference type="NCBIfam" id="NF042913">
    <property type="entry name" value="CyRepA1"/>
    <property type="match status" value="1"/>
</dbReference>
<gene>
    <name evidence="2" type="ordered locus">Tery_1066</name>
</gene>
<dbReference type="STRING" id="203124.Tery_1066"/>
<dbReference type="PANTHER" id="PTHR34985:SF1">
    <property type="entry name" value="SLR0554 PROTEIN"/>
    <property type="match status" value="1"/>
</dbReference>
<dbReference type="AlphaFoldDB" id="Q116Y9"/>
<dbReference type="InterPro" id="IPR027417">
    <property type="entry name" value="P-loop_NTPase"/>
</dbReference>
<evidence type="ECO:0000313" key="2">
    <source>
        <dbReference type="EMBL" id="ABG50435.1"/>
    </source>
</evidence>
<dbReference type="InterPro" id="IPR024385">
    <property type="entry name" value="DUF3854"/>
</dbReference>
<dbReference type="CDD" id="cd01029">
    <property type="entry name" value="TOPRIM_primases"/>
    <property type="match status" value="1"/>
</dbReference>
<dbReference type="EMBL" id="CP000393">
    <property type="protein sequence ID" value="ABG50435.1"/>
    <property type="molecule type" value="Genomic_DNA"/>
</dbReference>
<dbReference type="Pfam" id="PF12965">
    <property type="entry name" value="DUF3854"/>
    <property type="match status" value="1"/>
</dbReference>
<organism evidence="2">
    <name type="scientific">Trichodesmium erythraeum (strain IMS101)</name>
    <dbReference type="NCBI Taxonomy" id="203124"/>
    <lineage>
        <taxon>Bacteria</taxon>
        <taxon>Bacillati</taxon>
        <taxon>Cyanobacteriota</taxon>
        <taxon>Cyanophyceae</taxon>
        <taxon>Oscillatoriophycideae</taxon>
        <taxon>Oscillatoriales</taxon>
        <taxon>Microcoleaceae</taxon>
        <taxon>Trichodesmium</taxon>
    </lineage>
</organism>
<dbReference type="Gene3D" id="3.40.1360.10">
    <property type="match status" value="1"/>
</dbReference>
<dbReference type="HOGENOM" id="CLU_004699_0_0_3"/>
<sequence length="1015" mass="115550">MHYSMSPNTEPQISYFREWTNSCVDDQLIHLNVVPLEGQRAYEFLFYSDAIPRRNDGRVTSEILNRYQHIEEGGWWCSGIDLLSGEEDFWGCFKPSQPRHSYDEKKIIKYEHPPKTPTSLFALKIPLHLWHKIASHYQLTILPEDIDNNQPDFGFWQWFIAHPQIPLCITEGAKKAGALLTASYVAIALPGVFGGYRVLRDEYGNRIGKQHLIPQLEKLINNTREIYIAFDQDTKAKTIKNVNAAIRKTGYLLIKKGCKVKVISWNPELGKGVDNLIANHGKNVFDEAYKKALPLELWKAKSFIRLTYPVNLRVNSRYLSEQNIFNSIDNNNNNLHKLDDIDLDYSINFPAKLIGIKSAKGTGKTKFLEKIVSEAVARNQKVLVIGHRVQLVQELCQRFGLKYITEVNSKSPDKLLGLGLCIDSLHPNSQANFNPETWSDGIVIIDEIEQVIWHALNSNTCRKSRVKILRCFKALMQNILGGAGKVFIADADLSDISIDYLQALAGVKLEPFIVQNDWLPGEKEAWKIFNYPETTPKRLIADLQKHIREGGKPIVCLSAQKLTSKWGTRALEAYLKKQFPKLKILRIDSESLAEVNHPAYGCIKSLNQVLLKYDIVLASPSIETGVSIDVQGHFTSVWAIAQGVQGATSVCQSLGRVRENIPRYLWVANCGFNQVGNGSTSITSLLNSEQRLTQLNIRLLQQSDFDSLDDLEVGFQAESFLCWAKMAVRFNAGMNQYRESVLEFLRIEGQQIIEVSAEALPENLEEKKSSETPEEINTLQEAIAIVIKQNYQTECEAIATAKSISLFEYQKLTKRLSKPIQQQREQRKFELMLRYSIPITAELVQKDDRGWYQQLQLHYFMTVGRPYLPARDGEVVKKLLELGKGNIFIPDFNDSLLGAIIGVIELLKIPSLLKDKKRELKNIDPDLQLLGKTALSNRTEIKTILGIGLAANSSPIIIVRRFLEKIGYSLECLRTETHHKKRLRIYRIFHPDDGRFEVFQQWLSSSHNSKVRTCV</sequence>
<dbReference type="Gene3D" id="3.40.50.300">
    <property type="entry name" value="P-loop containing nucleotide triphosphate hydrolases"/>
    <property type="match status" value="1"/>
</dbReference>
<reference evidence="2" key="1">
    <citation type="submission" date="2006-06" db="EMBL/GenBank/DDBJ databases">
        <title>Complete sequence of Trichodesmium erythraeum IMS101.</title>
        <authorList>
            <consortium name="US DOE Joint Genome Institute"/>
            <person name="Copeland A."/>
            <person name="Lucas S."/>
            <person name="Lapidus A."/>
            <person name="Barry K."/>
            <person name="Detter J.C."/>
            <person name="Glavina del Rio T."/>
            <person name="Hammon N."/>
            <person name="Israni S."/>
            <person name="Dalin E."/>
            <person name="Tice H."/>
            <person name="Pitluck S."/>
            <person name="Kiss H."/>
            <person name="Munk A.C."/>
            <person name="Brettin T."/>
            <person name="Bruce D."/>
            <person name="Han C."/>
            <person name="Tapia R."/>
            <person name="Gilna P."/>
            <person name="Schmutz J."/>
            <person name="Larimer F."/>
            <person name="Land M."/>
            <person name="Hauser L."/>
            <person name="Kyrpides N."/>
            <person name="Kim E."/>
            <person name="Richardson P."/>
        </authorList>
    </citation>
    <scope>NUCLEOTIDE SEQUENCE [LARGE SCALE GENOMIC DNA]</scope>
    <source>
        <strain evidence="2">IMS101</strain>
    </source>
</reference>
<proteinExistence type="predicted"/>
<evidence type="ECO:0000259" key="1">
    <source>
        <dbReference type="Pfam" id="PF12965"/>
    </source>
</evidence>